<dbReference type="Pfam" id="PF22638">
    <property type="entry name" value="FlgK_D1"/>
    <property type="match status" value="1"/>
</dbReference>
<dbReference type="InterPro" id="IPR053927">
    <property type="entry name" value="FlgK_helical"/>
</dbReference>
<dbReference type="GO" id="GO:0005198">
    <property type="term" value="F:structural molecule activity"/>
    <property type="evidence" value="ECO:0007669"/>
    <property type="project" value="InterPro"/>
</dbReference>
<evidence type="ECO:0000256" key="6">
    <source>
        <dbReference type="ARBA" id="ARBA00023143"/>
    </source>
</evidence>
<evidence type="ECO:0000259" key="9">
    <source>
        <dbReference type="Pfam" id="PF22638"/>
    </source>
</evidence>
<dbReference type="Pfam" id="PF06429">
    <property type="entry name" value="Flg_bbr_C"/>
    <property type="match status" value="1"/>
</dbReference>
<keyword evidence="6" id="KW-0975">Bacterial flagellum</keyword>
<evidence type="ECO:0000313" key="11">
    <source>
        <dbReference type="Proteomes" id="UP000238916"/>
    </source>
</evidence>
<feature type="region of interest" description="Disordered" evidence="7">
    <location>
        <begin position="1"/>
        <end position="22"/>
    </location>
</feature>
<comment type="similarity">
    <text evidence="3">Belongs to the flagella basal body rod proteins family.</text>
</comment>
<evidence type="ECO:0000259" key="8">
    <source>
        <dbReference type="Pfam" id="PF06429"/>
    </source>
</evidence>
<evidence type="ECO:0000256" key="1">
    <source>
        <dbReference type="ARBA" id="ARBA00004365"/>
    </source>
</evidence>
<evidence type="ECO:0000313" key="10">
    <source>
        <dbReference type="EMBL" id="SPF52851.1"/>
    </source>
</evidence>
<comment type="subcellular location">
    <subcellularLocation>
        <location evidence="1">Bacterial flagellum</location>
    </subcellularLocation>
    <subcellularLocation>
        <location evidence="2">Secreted</location>
    </subcellularLocation>
</comment>
<organism evidence="10 11">
    <name type="scientific">Candidatus Desulfosporosinus infrequens</name>
    <dbReference type="NCBI Taxonomy" id="2043169"/>
    <lineage>
        <taxon>Bacteria</taxon>
        <taxon>Bacillati</taxon>
        <taxon>Bacillota</taxon>
        <taxon>Clostridia</taxon>
        <taxon>Eubacteriales</taxon>
        <taxon>Desulfitobacteriaceae</taxon>
        <taxon>Desulfosporosinus</taxon>
    </lineage>
</organism>
<dbReference type="PANTHER" id="PTHR30033:SF2">
    <property type="entry name" value="FLAGELLAR HOOK PROTEIN"/>
    <property type="match status" value="1"/>
</dbReference>
<dbReference type="InterPro" id="IPR010930">
    <property type="entry name" value="Flg_bb/hook_C_dom"/>
</dbReference>
<dbReference type="EMBL" id="OMOF01000572">
    <property type="protein sequence ID" value="SPF52851.1"/>
    <property type="molecule type" value="Genomic_DNA"/>
</dbReference>
<reference evidence="11" key="1">
    <citation type="submission" date="2018-02" db="EMBL/GenBank/DDBJ databases">
        <authorList>
            <person name="Hausmann B."/>
        </authorList>
    </citation>
    <scope>NUCLEOTIDE SEQUENCE [LARGE SCALE GENOMIC DNA]</scope>
    <source>
        <strain evidence="11">Peat soil MAG SbF1</strain>
    </source>
</reference>
<evidence type="ECO:0000256" key="5">
    <source>
        <dbReference type="ARBA" id="ARBA00022525"/>
    </source>
</evidence>
<dbReference type="AlphaFoldDB" id="A0A2U3LLL7"/>
<dbReference type="GO" id="GO:0005576">
    <property type="term" value="C:extracellular region"/>
    <property type="evidence" value="ECO:0007669"/>
    <property type="project" value="UniProtKB-SubCell"/>
</dbReference>
<keyword evidence="10" id="KW-0966">Cell projection</keyword>
<dbReference type="PANTHER" id="PTHR30033">
    <property type="entry name" value="FLAGELLAR HOOK-ASSOCIATED PROTEIN 1"/>
    <property type="match status" value="1"/>
</dbReference>
<feature type="domain" description="Flagellar hook-associated protein FlgK helical" evidence="9">
    <location>
        <begin position="1"/>
        <end position="226"/>
    </location>
</feature>
<sequence length="393" mass="40927">MDSFWSAWSNLSNDPQDAGARSVVSEQAQELTDSFHNISQQVSQLQTGMDSAVKVQVTQINTYANQIKSLNDQITQAQVSGDNPNDLEDDRDSIVDSLSKLVNVQVVQTPNLAFPGQNVTNYKVVIGNPSSATNNVLVNGSAVYALQDPPATNASGFATVTWSDGSNVDLGTNTGTLSADITARDTDLPNFEAQMDTLANGIAQSVDAISQTGQGLQSEAMGLDFFTDGSNPATTSPPDLPTVTAATITFNPDIQADPTLIPTGAVTGTVAAAIASLANGWTGLSTQIAAGDFGTDATGVSLNPVSATSLSDLYSADVAQVGVAVQQATNMNTGAGVLLTNATNQRETVSGVSQDEEMTNLILYQKCYSAAAKMISMMDDMLDTLVNMVSTTT</sequence>
<dbReference type="InterPro" id="IPR002371">
    <property type="entry name" value="FlgK"/>
</dbReference>
<gene>
    <name evidence="10" type="ORF">SBF1_6130001</name>
</gene>
<dbReference type="SUPFAM" id="SSF64518">
    <property type="entry name" value="Phase 1 flagellin"/>
    <property type="match status" value="1"/>
</dbReference>
<feature type="compositionally biased region" description="Polar residues" evidence="7">
    <location>
        <begin position="1"/>
        <end position="15"/>
    </location>
</feature>
<dbReference type="NCBIfam" id="TIGR02492">
    <property type="entry name" value="flgK_ends"/>
    <property type="match status" value="1"/>
</dbReference>
<keyword evidence="10" id="KW-0969">Cilium</keyword>
<dbReference type="Proteomes" id="UP000238916">
    <property type="component" value="Unassembled WGS sequence"/>
</dbReference>
<feature type="domain" description="Flagellar basal-body/hook protein C-terminal" evidence="8">
    <location>
        <begin position="349"/>
        <end position="388"/>
    </location>
</feature>
<dbReference type="GO" id="GO:0009424">
    <property type="term" value="C:bacterial-type flagellum hook"/>
    <property type="evidence" value="ECO:0007669"/>
    <property type="project" value="InterPro"/>
</dbReference>
<keyword evidence="5" id="KW-0964">Secreted</keyword>
<evidence type="ECO:0000256" key="2">
    <source>
        <dbReference type="ARBA" id="ARBA00004613"/>
    </source>
</evidence>
<evidence type="ECO:0000256" key="7">
    <source>
        <dbReference type="SAM" id="MobiDB-lite"/>
    </source>
</evidence>
<dbReference type="GO" id="GO:0044780">
    <property type="term" value="P:bacterial-type flagellum assembly"/>
    <property type="evidence" value="ECO:0007669"/>
    <property type="project" value="InterPro"/>
</dbReference>
<proteinExistence type="inferred from homology"/>
<evidence type="ECO:0000256" key="4">
    <source>
        <dbReference type="ARBA" id="ARBA00016244"/>
    </source>
</evidence>
<evidence type="ECO:0000256" key="3">
    <source>
        <dbReference type="ARBA" id="ARBA00009677"/>
    </source>
</evidence>
<accession>A0A2U3LLL7</accession>
<protein>
    <recommendedName>
        <fullName evidence="4">Flagellar hook-associated protein 1</fullName>
    </recommendedName>
</protein>
<keyword evidence="10" id="KW-0282">Flagellum</keyword>
<name>A0A2U3LLL7_9FIRM</name>